<dbReference type="Gene3D" id="3.40.50.12160">
    <property type="entry name" value="Methylthiotransferase, N-terminal domain"/>
    <property type="match status" value="1"/>
</dbReference>
<evidence type="ECO:0000256" key="10">
    <source>
        <dbReference type="ARBA" id="ARBA00023004"/>
    </source>
</evidence>
<dbReference type="Pfam" id="PF04055">
    <property type="entry name" value="Radical_SAM"/>
    <property type="match status" value="1"/>
</dbReference>
<dbReference type="GO" id="GO:0035598">
    <property type="term" value="F:tRNA (N(6)-L-threonylcarbamoyladenosine(37)-C(2))-methylthiotransferase activity"/>
    <property type="evidence" value="ECO:0007669"/>
    <property type="project" value="UniProtKB-EC"/>
</dbReference>
<keyword evidence="9" id="KW-0479">Metal-binding</keyword>
<dbReference type="SFLD" id="SFLDS00029">
    <property type="entry name" value="Radical_SAM"/>
    <property type="match status" value="1"/>
</dbReference>
<evidence type="ECO:0000256" key="8">
    <source>
        <dbReference type="ARBA" id="ARBA00022694"/>
    </source>
</evidence>
<dbReference type="EC" id="2.8.4.5" evidence="3"/>
<dbReference type="FunFam" id="3.40.50.12160:FF:000004">
    <property type="entry name" value="Threonylcarbamoyladenosine tRNA methylthiotransferase MtaB"/>
    <property type="match status" value="1"/>
</dbReference>
<dbReference type="InterPro" id="IPR038135">
    <property type="entry name" value="Methylthiotransferase_N_sf"/>
</dbReference>
<dbReference type="CDD" id="cd01335">
    <property type="entry name" value="Radical_SAM"/>
    <property type="match status" value="1"/>
</dbReference>
<keyword evidence="19" id="KW-1185">Reference proteome</keyword>
<comment type="caution">
    <text evidence="18">The sequence shown here is derived from an EMBL/GenBank/DDBJ whole genome shotgun (WGS) entry which is preliminary data.</text>
</comment>
<dbReference type="InterPro" id="IPR007197">
    <property type="entry name" value="rSAM"/>
</dbReference>
<dbReference type="SMART" id="SM00729">
    <property type="entry name" value="Elp3"/>
    <property type="match status" value="1"/>
</dbReference>
<dbReference type="EMBL" id="QFFZ01000013">
    <property type="protein sequence ID" value="TEB11530.1"/>
    <property type="molecule type" value="Genomic_DNA"/>
</dbReference>
<evidence type="ECO:0000256" key="4">
    <source>
        <dbReference type="ARBA" id="ARBA00022485"/>
    </source>
</evidence>
<dbReference type="InterPro" id="IPR023404">
    <property type="entry name" value="rSAM_horseshoe"/>
</dbReference>
<dbReference type="PANTHER" id="PTHR11918:SF45">
    <property type="entry name" value="THREONYLCARBAMOYLADENOSINE TRNA METHYLTHIOTRANSFERASE"/>
    <property type="match status" value="1"/>
</dbReference>
<dbReference type="InterPro" id="IPR005839">
    <property type="entry name" value="Methylthiotransferase"/>
</dbReference>
<dbReference type="InterPro" id="IPR034557">
    <property type="entry name" value="ThrcA_tRNA_MEthiotransferase"/>
</dbReference>
<evidence type="ECO:0000313" key="18">
    <source>
        <dbReference type="EMBL" id="TEB11530.1"/>
    </source>
</evidence>
<comment type="cofactor">
    <cofactor evidence="1">
        <name>[4Fe-4S] cluster</name>
        <dbReference type="ChEBI" id="CHEBI:49883"/>
    </cofactor>
</comment>
<evidence type="ECO:0000256" key="6">
    <source>
        <dbReference type="ARBA" id="ARBA00022679"/>
    </source>
</evidence>
<dbReference type="SFLD" id="SFLDG01061">
    <property type="entry name" value="methylthiotransferase"/>
    <property type="match status" value="1"/>
</dbReference>
<dbReference type="AlphaFoldDB" id="A0A4Y7RRZ9"/>
<dbReference type="SFLD" id="SFLDG01082">
    <property type="entry name" value="B12-binding_domain_containing"/>
    <property type="match status" value="1"/>
</dbReference>
<dbReference type="NCBIfam" id="TIGR01579">
    <property type="entry name" value="MiaB-like-C"/>
    <property type="match status" value="1"/>
</dbReference>
<dbReference type="RefSeq" id="WP_134213425.1">
    <property type="nucleotide sequence ID" value="NZ_QFFZ01000013.1"/>
</dbReference>
<dbReference type="SFLD" id="SFLDF00295">
    <property type="entry name" value="threonylcarbamoyladenosine_tRN"/>
    <property type="match status" value="1"/>
</dbReference>
<dbReference type="Proteomes" id="UP000297597">
    <property type="component" value="Unassembled WGS sequence"/>
</dbReference>
<keyword evidence="10" id="KW-0408">Iron</keyword>
<dbReference type="FunFam" id="3.80.30.20:FF:000001">
    <property type="entry name" value="tRNA-2-methylthio-N(6)-dimethylallyladenosine synthase 2"/>
    <property type="match status" value="1"/>
</dbReference>
<dbReference type="OrthoDB" id="9805215at2"/>
<evidence type="ECO:0000259" key="16">
    <source>
        <dbReference type="PROSITE" id="PS51449"/>
    </source>
</evidence>
<accession>A0A4Y7RRZ9</accession>
<proteinExistence type="inferred from homology"/>
<name>A0A4Y7RRZ9_9FIRM</name>
<reference evidence="18 19" key="1">
    <citation type="journal article" date="2018" name="Environ. Microbiol.">
        <title>Novel energy conservation strategies and behaviour of Pelotomaculum schinkii driving syntrophic propionate catabolism.</title>
        <authorList>
            <person name="Hidalgo-Ahumada C.A.P."/>
            <person name="Nobu M.K."/>
            <person name="Narihiro T."/>
            <person name="Tamaki H."/>
            <person name="Liu W.T."/>
            <person name="Kamagata Y."/>
            <person name="Stams A.J.M."/>
            <person name="Imachi H."/>
            <person name="Sousa D.Z."/>
        </authorList>
    </citation>
    <scope>NUCLEOTIDE SEQUENCE [LARGE SCALE GENOMIC DNA]</scope>
    <source>
        <strain evidence="18 19">MGP</strain>
    </source>
</reference>
<keyword evidence="6 18" id="KW-0808">Transferase</keyword>
<dbReference type="SUPFAM" id="SSF102114">
    <property type="entry name" value="Radical SAM enzymes"/>
    <property type="match status" value="1"/>
</dbReference>
<keyword evidence="11" id="KW-0411">Iron-sulfur</keyword>
<evidence type="ECO:0000313" key="19">
    <source>
        <dbReference type="Proteomes" id="UP000297597"/>
    </source>
</evidence>
<evidence type="ECO:0000256" key="2">
    <source>
        <dbReference type="ARBA" id="ARBA00002399"/>
    </source>
</evidence>
<dbReference type="NCBIfam" id="TIGR00089">
    <property type="entry name" value="MiaB/RimO family radical SAM methylthiotransferase"/>
    <property type="match status" value="1"/>
</dbReference>
<keyword evidence="5" id="KW-0963">Cytoplasm</keyword>
<evidence type="ECO:0000256" key="7">
    <source>
        <dbReference type="ARBA" id="ARBA00022691"/>
    </source>
</evidence>
<evidence type="ECO:0000256" key="13">
    <source>
        <dbReference type="ARBA" id="ARBA00051661"/>
    </source>
</evidence>
<evidence type="ECO:0000256" key="15">
    <source>
        <dbReference type="ARBA" id="ARBA00069898"/>
    </source>
</evidence>
<organism evidence="18 19">
    <name type="scientific">Pelotomaculum propionicicum</name>
    <dbReference type="NCBI Taxonomy" id="258475"/>
    <lineage>
        <taxon>Bacteria</taxon>
        <taxon>Bacillati</taxon>
        <taxon>Bacillota</taxon>
        <taxon>Clostridia</taxon>
        <taxon>Eubacteriales</taxon>
        <taxon>Desulfotomaculaceae</taxon>
        <taxon>Pelotomaculum</taxon>
    </lineage>
</organism>
<dbReference type="InterPro" id="IPR020612">
    <property type="entry name" value="Methylthiotransferase_CS"/>
</dbReference>
<dbReference type="InterPro" id="IPR006638">
    <property type="entry name" value="Elp3/MiaA/NifB-like_rSAM"/>
</dbReference>
<evidence type="ECO:0000256" key="9">
    <source>
        <dbReference type="ARBA" id="ARBA00022723"/>
    </source>
</evidence>
<evidence type="ECO:0000256" key="11">
    <source>
        <dbReference type="ARBA" id="ARBA00023014"/>
    </source>
</evidence>
<comment type="catalytic activity">
    <reaction evidence="13">
        <text>N(6)-L-threonylcarbamoyladenosine(37) in tRNA + (sulfur carrier)-SH + AH2 + 2 S-adenosyl-L-methionine = 2-methylsulfanyl-N(6)-L-threonylcarbamoyladenosine(37) in tRNA + (sulfur carrier)-H + 5'-deoxyadenosine + L-methionine + A + S-adenosyl-L-homocysteine + 2 H(+)</text>
        <dbReference type="Rhea" id="RHEA:37075"/>
        <dbReference type="Rhea" id="RHEA-COMP:10163"/>
        <dbReference type="Rhea" id="RHEA-COMP:11092"/>
        <dbReference type="Rhea" id="RHEA-COMP:14737"/>
        <dbReference type="Rhea" id="RHEA-COMP:14739"/>
        <dbReference type="ChEBI" id="CHEBI:13193"/>
        <dbReference type="ChEBI" id="CHEBI:15378"/>
        <dbReference type="ChEBI" id="CHEBI:17319"/>
        <dbReference type="ChEBI" id="CHEBI:17499"/>
        <dbReference type="ChEBI" id="CHEBI:29917"/>
        <dbReference type="ChEBI" id="CHEBI:57844"/>
        <dbReference type="ChEBI" id="CHEBI:57856"/>
        <dbReference type="ChEBI" id="CHEBI:59789"/>
        <dbReference type="ChEBI" id="CHEBI:64428"/>
        <dbReference type="ChEBI" id="CHEBI:74418"/>
        <dbReference type="ChEBI" id="CHEBI:74420"/>
        <dbReference type="EC" id="2.8.4.5"/>
    </reaction>
</comment>
<evidence type="ECO:0000256" key="3">
    <source>
        <dbReference type="ARBA" id="ARBA00013273"/>
    </source>
</evidence>
<sequence>MAEKRVAVYTLGCKVNQYESALLAGLFSERGYQVVDFEDTADVYVINTCTVTHLGDRKSRQLIRRAVRANPAAVVAVTGCYAQTSPGELTEIEGVDLVVGTRDRARLVELVENTAKGRSPVNAVSDYKAGDEFEEIAAMPMQERVRAYLKVQDGCDNFCTYCIVPYARGPLRSRQPDKIIAAAGKLVEAGFKEIVITGIQTGAYGKDLDNKITLAGLMRRLSGIPGLLRLRLSSVEPHDITLELVETLSASPVFCRHLHVPLQSGDDQILVRMGRRYTTFEYLRLVDVLRENMPGLGLTTDVMVGFPGETGENFLNTCRMVQKVSFSGLHVFKFSPRRGTPAAAFEGRVDAKTMDARSRRLIQLGRKLSARFASSHLGLELDVLAEQTYKGGSNLYEGLTGDYTRVVFPGDDALKGRLVRVKAEKLRGVLLEGRIIAR</sequence>
<feature type="domain" description="Radical SAM core" evidence="17">
    <location>
        <begin position="141"/>
        <end position="371"/>
    </location>
</feature>
<dbReference type="GO" id="GO:0046872">
    <property type="term" value="F:metal ion binding"/>
    <property type="evidence" value="ECO:0007669"/>
    <property type="project" value="UniProtKB-KW"/>
</dbReference>
<gene>
    <name evidence="18" type="primary">mtaB</name>
    <name evidence="18" type="ORF">Pmgp_01544</name>
</gene>
<dbReference type="InterPro" id="IPR013848">
    <property type="entry name" value="Methylthiotransferase_N"/>
</dbReference>
<dbReference type="PROSITE" id="PS51918">
    <property type="entry name" value="RADICAL_SAM"/>
    <property type="match status" value="1"/>
</dbReference>
<dbReference type="PROSITE" id="PS51449">
    <property type="entry name" value="MTTASE_N"/>
    <property type="match status" value="1"/>
</dbReference>
<dbReference type="PROSITE" id="PS01278">
    <property type="entry name" value="MTTASE_RADICAL"/>
    <property type="match status" value="1"/>
</dbReference>
<dbReference type="Gene3D" id="3.80.30.20">
    <property type="entry name" value="tm_1862 like domain"/>
    <property type="match status" value="1"/>
</dbReference>
<protein>
    <recommendedName>
        <fullName evidence="15">Threonylcarbamoyladenosine tRNA methylthiotransferase MtaB</fullName>
        <ecNumber evidence="3">2.8.4.5</ecNumber>
    </recommendedName>
    <alternativeName>
        <fullName evidence="12">tRNA-t(6)A37 methylthiotransferase</fullName>
    </alternativeName>
</protein>
<dbReference type="InterPro" id="IPR006467">
    <property type="entry name" value="MiaB-like_bact"/>
</dbReference>
<dbReference type="InterPro" id="IPR058240">
    <property type="entry name" value="rSAM_sf"/>
</dbReference>
<evidence type="ECO:0000256" key="12">
    <source>
        <dbReference type="ARBA" id="ARBA00031213"/>
    </source>
</evidence>
<evidence type="ECO:0000256" key="5">
    <source>
        <dbReference type="ARBA" id="ARBA00022490"/>
    </source>
</evidence>
<keyword evidence="7" id="KW-0949">S-adenosyl-L-methionine</keyword>
<keyword evidence="4" id="KW-0004">4Fe-4S</keyword>
<dbReference type="GO" id="GO:0051539">
    <property type="term" value="F:4 iron, 4 sulfur cluster binding"/>
    <property type="evidence" value="ECO:0007669"/>
    <property type="project" value="UniProtKB-KW"/>
</dbReference>
<dbReference type="PANTHER" id="PTHR11918">
    <property type="entry name" value="RADICAL SAM PROTEINS"/>
    <property type="match status" value="1"/>
</dbReference>
<dbReference type="Pfam" id="PF00919">
    <property type="entry name" value="UPF0004"/>
    <property type="match status" value="1"/>
</dbReference>
<evidence type="ECO:0000259" key="17">
    <source>
        <dbReference type="PROSITE" id="PS51918"/>
    </source>
</evidence>
<evidence type="ECO:0000256" key="14">
    <source>
        <dbReference type="ARBA" id="ARBA00061574"/>
    </source>
</evidence>
<keyword evidence="8" id="KW-0819">tRNA processing</keyword>
<comment type="similarity">
    <text evidence="14">Belongs to the methylthiotransferase family. MtaB subfamily.</text>
</comment>
<evidence type="ECO:0000256" key="1">
    <source>
        <dbReference type="ARBA" id="ARBA00001966"/>
    </source>
</evidence>
<feature type="domain" description="MTTase N-terminal" evidence="16">
    <location>
        <begin position="4"/>
        <end position="116"/>
    </location>
</feature>
<comment type="function">
    <text evidence="2">Catalyzes the methylthiolation of N6-threonylcarbamoyladenosine (t(6)A), leading to the formation of 2-methylthio-N6-threonylcarbamoyladenosine (ms(2)t(6)A) at position 37 in tRNAs that read codons beginning with adenine.</text>
</comment>